<feature type="domain" description="Sugar 3,4-ketoisomerase QdtA cupin" evidence="1">
    <location>
        <begin position="1"/>
        <end position="130"/>
    </location>
</feature>
<gene>
    <name evidence="2" type="ORF">IAC75_05765</name>
</gene>
<dbReference type="Gene3D" id="2.60.120.10">
    <property type="entry name" value="Jelly Rolls"/>
    <property type="match status" value="1"/>
</dbReference>
<dbReference type="InterPro" id="IPR014710">
    <property type="entry name" value="RmlC-like_jellyroll"/>
</dbReference>
<evidence type="ECO:0000313" key="3">
    <source>
        <dbReference type="Proteomes" id="UP000886812"/>
    </source>
</evidence>
<organism evidence="2 3">
    <name type="scientific">Candidatus Spyradosoma merdigallinarum</name>
    <dbReference type="NCBI Taxonomy" id="2840950"/>
    <lineage>
        <taxon>Bacteria</taxon>
        <taxon>Pseudomonadati</taxon>
        <taxon>Verrucomicrobiota</taxon>
        <taxon>Opitutia</taxon>
        <taxon>Opitutia incertae sedis</taxon>
        <taxon>Candidatus Spyradosoma</taxon>
    </lineage>
</organism>
<protein>
    <submittedName>
        <fullName evidence="2">FdtA/QdtA family cupin domain-containing protein</fullName>
    </submittedName>
</protein>
<dbReference type="Proteomes" id="UP000886812">
    <property type="component" value="Unassembled WGS sequence"/>
</dbReference>
<proteinExistence type="predicted"/>
<accession>A0A9D1NK17</accession>
<dbReference type="Pfam" id="PF05523">
    <property type="entry name" value="FdtA"/>
    <property type="match status" value="1"/>
</dbReference>
<reference evidence="2" key="1">
    <citation type="submission" date="2020-10" db="EMBL/GenBank/DDBJ databases">
        <authorList>
            <person name="Gilroy R."/>
        </authorList>
    </citation>
    <scope>NUCLEOTIDE SEQUENCE</scope>
    <source>
        <strain evidence="2">10669</strain>
    </source>
</reference>
<evidence type="ECO:0000313" key="2">
    <source>
        <dbReference type="EMBL" id="HIV04637.1"/>
    </source>
</evidence>
<evidence type="ECO:0000259" key="1">
    <source>
        <dbReference type="Pfam" id="PF05523"/>
    </source>
</evidence>
<dbReference type="EMBL" id="DVOG01000148">
    <property type="protein sequence ID" value="HIV04637.1"/>
    <property type="molecule type" value="Genomic_DNA"/>
</dbReference>
<dbReference type="InterPro" id="IPR008894">
    <property type="entry name" value="QdtA_cupin_dom"/>
</dbReference>
<comment type="caution">
    <text evidence="2">The sequence shown here is derived from an EMBL/GenBank/DDBJ whole genome shotgun (WGS) entry which is preliminary data.</text>
</comment>
<reference evidence="2" key="2">
    <citation type="journal article" date="2021" name="PeerJ">
        <title>Extensive microbial diversity within the chicken gut microbiome revealed by metagenomics and culture.</title>
        <authorList>
            <person name="Gilroy R."/>
            <person name="Ravi A."/>
            <person name="Getino M."/>
            <person name="Pursley I."/>
            <person name="Horton D.L."/>
            <person name="Alikhan N.F."/>
            <person name="Baker D."/>
            <person name="Gharbi K."/>
            <person name="Hall N."/>
            <person name="Watson M."/>
            <person name="Adriaenssens E.M."/>
            <person name="Foster-Nyarko E."/>
            <person name="Jarju S."/>
            <person name="Secka A."/>
            <person name="Antonio M."/>
            <person name="Oren A."/>
            <person name="Chaudhuri R.R."/>
            <person name="La Ragione R."/>
            <person name="Hildebrand F."/>
            <person name="Pallen M.J."/>
        </authorList>
    </citation>
    <scope>NUCLEOTIDE SEQUENCE</scope>
    <source>
        <strain evidence="2">10669</strain>
    </source>
</reference>
<dbReference type="SUPFAM" id="SSF51182">
    <property type="entry name" value="RmlC-like cupins"/>
    <property type="match status" value="1"/>
</dbReference>
<dbReference type="AlphaFoldDB" id="A0A9D1NK17"/>
<name>A0A9D1NK17_9BACT</name>
<dbReference type="CDD" id="cd20292">
    <property type="entry name" value="cupin_QdtA-like"/>
    <property type="match status" value="1"/>
</dbReference>
<dbReference type="InterPro" id="IPR011051">
    <property type="entry name" value="RmlC_Cupin_sf"/>
</dbReference>
<sequence>MNCELMDLRVNGDERGKLVAVEKGVNCPFEVKRAFYIFGTKDKARRGCHANRKSQFLFIALKGSCRVEFSDGNAEESVLLDSPTKALWLDKMIWKEMFDFSEDAVLLVLSSEKYDAGEYIRSREEFLKAKEAKK</sequence>